<dbReference type="InterPro" id="IPR006584">
    <property type="entry name" value="Cellulose-bd_IV"/>
</dbReference>
<dbReference type="GO" id="GO:0010185">
    <property type="term" value="P:regulation of cellular defense response"/>
    <property type="evidence" value="ECO:0007669"/>
    <property type="project" value="UniProtKB-ARBA"/>
</dbReference>
<evidence type="ECO:0000313" key="13">
    <source>
        <dbReference type="Proteomes" id="UP001139286"/>
    </source>
</evidence>
<comment type="similarity">
    <text evidence="2">Belongs to the fucolectin family.</text>
</comment>
<comment type="function">
    <text evidence="1">Acts as a defensive agent. Recognizes blood group fucosylated oligosaccharides including A, B, H and Lewis B-type antigens. Does not recognize Lewis A antigen and has low affinity for monovalent haptens.</text>
</comment>
<evidence type="ECO:0000256" key="4">
    <source>
        <dbReference type="ARBA" id="ARBA00022723"/>
    </source>
</evidence>
<evidence type="ECO:0000313" key="12">
    <source>
        <dbReference type="EMBL" id="MCB4807952.1"/>
    </source>
</evidence>
<dbReference type="Pfam" id="PF22633">
    <property type="entry name" value="F5_F8_type_C_2"/>
    <property type="match status" value="1"/>
</dbReference>
<dbReference type="GO" id="GO:0042597">
    <property type="term" value="C:periplasmic space"/>
    <property type="evidence" value="ECO:0007669"/>
    <property type="project" value="InterPro"/>
</dbReference>
<evidence type="ECO:0000256" key="5">
    <source>
        <dbReference type="ARBA" id="ARBA00022729"/>
    </source>
</evidence>
<evidence type="ECO:0000256" key="6">
    <source>
        <dbReference type="ARBA" id="ARBA00022734"/>
    </source>
</evidence>
<dbReference type="InterPro" id="IPR051941">
    <property type="entry name" value="BG_Antigen-Binding_Lectin"/>
</dbReference>
<comment type="subunit">
    <text evidence="3">Homotrimer.</text>
</comment>
<dbReference type="RefSeq" id="WP_226695375.1">
    <property type="nucleotide sequence ID" value="NZ_JAJAPX010000002.1"/>
</dbReference>
<dbReference type="InterPro" id="IPR006585">
    <property type="entry name" value="FTP1"/>
</dbReference>
<dbReference type="SMART" id="SM00606">
    <property type="entry name" value="CBD_IV"/>
    <property type="match status" value="1"/>
</dbReference>
<dbReference type="InterPro" id="IPR005084">
    <property type="entry name" value="CBM6"/>
</dbReference>
<dbReference type="AlphaFoldDB" id="A0A9X1L487"/>
<dbReference type="InterPro" id="IPR026444">
    <property type="entry name" value="Secre_tail"/>
</dbReference>
<evidence type="ECO:0000256" key="8">
    <source>
        <dbReference type="ARBA" id="ARBA00023157"/>
    </source>
</evidence>
<feature type="chain" id="PRO_5040778488" evidence="10">
    <location>
        <begin position="26"/>
        <end position="875"/>
    </location>
</feature>
<keyword evidence="5 10" id="KW-0732">Signal</keyword>
<dbReference type="InterPro" id="IPR008929">
    <property type="entry name" value="Chondroitin_lyas"/>
</dbReference>
<sequence>MTTNFTKKLFSFLFLALCIANYTEAQLVHPGISHKLSDLDRMKAMVEAGIEPWATTYQNLSSNAKAQYTYAVNVDPAITTEYNSTSDGWFINDGTAAYYNALMWYITGDSRHAEKAIEIFNTWKGIKRNTMTVPLSSGRIWRIIEAAEIIQHTYDGWAESDIQEFKDMLVYPGYSNTTVPTAAIASNDISFYWRVYQGDPARHGNQGLFCMRTMMAMAIFLDNEIMYDRALRYLQGYTHRVDDVAYPSGPPINNNQLEGCEYFDEFTQNGFETTITDYGFNEVISNYIYENGQCQESSRDQAHGQAGVSTITVMAEMAWNQGDNLYGHLDNRPLLGLEFYYRYNLSWVESFPDQTSPWEPTVASGEYIERTDQSGRWRSLKINPYLVCSTTEEDWHRGRVSLLTSPIYEMNLAHYKDRLGLPSEDYKWLERGYDYMTAQIGVEGEGTVTDHPGFGGLKFRRVSPGDPISGFNSNGLPVYKMNDLSVPIEAENFDYFVLDGQNRTYSDNSSANEGGAYRTDESVDVKVASEGGYCVTNIEAGEYLTYTINVPANGTYNLGIRYASANANGNIKFNLDGDDITGEVAVPHGGSNSTGLTDWKDSQVASEVHLTKGVKALKLMFSGASNAFELNNFSISLVEADPDPVNLAVLHGVASQSIDSDPCPYGGCAELAIDGNTNGNFGGGSVSHSAHGTSGSLKWWKVDLQNNYNIETINIYNRTGGYQSRLSDLTVEIKDSNGNTIYSEFFAGYPDPSWTLDIGGVVGQGVIISKTTDTGITLAEVEVFGVDDAITLSNQDFKLENTVTLYPNPTTDLLNIVNAQNSTVSVFNILGKQVLTPFEVKEQNHQLDVTQLQPGIYFLKIDNGFGAVTKKIIRK</sequence>
<dbReference type="Gene3D" id="2.60.120.260">
    <property type="entry name" value="Galactose-binding domain-like"/>
    <property type="match status" value="2"/>
</dbReference>
<keyword evidence="4" id="KW-0479">Metal-binding</keyword>
<evidence type="ECO:0000256" key="10">
    <source>
        <dbReference type="SAM" id="SignalP"/>
    </source>
</evidence>
<keyword evidence="9" id="KW-0456">Lyase</keyword>
<keyword evidence="13" id="KW-1185">Reference proteome</keyword>
<dbReference type="Proteomes" id="UP001139286">
    <property type="component" value="Unassembled WGS sequence"/>
</dbReference>
<dbReference type="GO" id="GO:0016829">
    <property type="term" value="F:lyase activity"/>
    <property type="evidence" value="ECO:0007669"/>
    <property type="project" value="UniProtKB-KW"/>
</dbReference>
<comment type="caution">
    <text evidence="12">The sequence shown here is derived from an EMBL/GenBank/DDBJ whole genome shotgun (WGS) entry which is preliminary data.</text>
</comment>
<dbReference type="Pfam" id="PF18962">
    <property type="entry name" value="Por_Secre_tail"/>
    <property type="match status" value="1"/>
</dbReference>
<feature type="signal peptide" evidence="10">
    <location>
        <begin position="1"/>
        <end position="25"/>
    </location>
</feature>
<dbReference type="GO" id="GO:0046872">
    <property type="term" value="F:metal ion binding"/>
    <property type="evidence" value="ECO:0007669"/>
    <property type="project" value="UniProtKB-KW"/>
</dbReference>
<protein>
    <submittedName>
        <fullName evidence="12">Carbohydrate-binding protein</fullName>
    </submittedName>
</protein>
<dbReference type="NCBIfam" id="TIGR04183">
    <property type="entry name" value="Por_Secre_tail"/>
    <property type="match status" value="1"/>
</dbReference>
<dbReference type="SMART" id="SM00607">
    <property type="entry name" value="FTP"/>
    <property type="match status" value="1"/>
</dbReference>
<reference evidence="12" key="1">
    <citation type="submission" date="2021-10" db="EMBL/GenBank/DDBJ databases">
        <title>Tamlana sargassums sp. nov., and Tamlana laminarinivorans sp. nov., two new bacteria isolated from the brown alga.</title>
        <authorList>
            <person name="Li J."/>
        </authorList>
    </citation>
    <scope>NUCLEOTIDE SEQUENCE</scope>
    <source>
        <strain evidence="12">62-3</strain>
    </source>
</reference>
<accession>A0A9X1L487</accession>
<dbReference type="Pfam" id="PF05426">
    <property type="entry name" value="Alginate_lyase"/>
    <property type="match status" value="1"/>
</dbReference>
<proteinExistence type="inferred from homology"/>
<dbReference type="Gene3D" id="1.50.10.100">
    <property type="entry name" value="Chondroitin AC/alginate lyase"/>
    <property type="match status" value="1"/>
</dbReference>
<organism evidence="12 13">
    <name type="scientific">Neotamlana sargassicola</name>
    <dbReference type="NCBI Taxonomy" id="2883125"/>
    <lineage>
        <taxon>Bacteria</taxon>
        <taxon>Pseudomonadati</taxon>
        <taxon>Bacteroidota</taxon>
        <taxon>Flavobacteriia</taxon>
        <taxon>Flavobacteriales</taxon>
        <taxon>Flavobacteriaceae</taxon>
        <taxon>Neotamlana</taxon>
    </lineage>
</organism>
<evidence type="ECO:0000256" key="1">
    <source>
        <dbReference type="ARBA" id="ARBA00002219"/>
    </source>
</evidence>
<feature type="domain" description="CBM6" evidence="11">
    <location>
        <begin position="503"/>
        <end position="636"/>
    </location>
</feature>
<dbReference type="Pfam" id="PF03422">
    <property type="entry name" value="CBM_6"/>
    <property type="match status" value="1"/>
</dbReference>
<keyword evidence="7" id="KW-0106">Calcium</keyword>
<dbReference type="GO" id="GO:0042806">
    <property type="term" value="F:fucose binding"/>
    <property type="evidence" value="ECO:0007669"/>
    <property type="project" value="UniProtKB-ARBA"/>
</dbReference>
<evidence type="ECO:0000256" key="7">
    <source>
        <dbReference type="ARBA" id="ARBA00022837"/>
    </source>
</evidence>
<dbReference type="InterPro" id="IPR008979">
    <property type="entry name" value="Galactose-bd-like_sf"/>
</dbReference>
<keyword evidence="8" id="KW-1015">Disulfide bond</keyword>
<evidence type="ECO:0000256" key="2">
    <source>
        <dbReference type="ARBA" id="ARBA00010147"/>
    </source>
</evidence>
<evidence type="ECO:0000256" key="3">
    <source>
        <dbReference type="ARBA" id="ARBA00011233"/>
    </source>
</evidence>
<name>A0A9X1L487_9FLAO</name>
<dbReference type="SUPFAM" id="SSF48230">
    <property type="entry name" value="Chondroitin AC/alginate lyase"/>
    <property type="match status" value="1"/>
</dbReference>
<evidence type="ECO:0000259" key="11">
    <source>
        <dbReference type="PROSITE" id="PS51175"/>
    </source>
</evidence>
<dbReference type="SUPFAM" id="SSF49785">
    <property type="entry name" value="Galactose-binding domain-like"/>
    <property type="match status" value="2"/>
</dbReference>
<dbReference type="PANTHER" id="PTHR45713">
    <property type="entry name" value="FTP DOMAIN-CONTAINING PROTEIN"/>
    <property type="match status" value="1"/>
</dbReference>
<evidence type="ECO:0000256" key="9">
    <source>
        <dbReference type="ARBA" id="ARBA00023239"/>
    </source>
</evidence>
<gene>
    <name evidence="12" type="ORF">LG651_06780</name>
</gene>
<dbReference type="InterPro" id="IPR008397">
    <property type="entry name" value="Alginate_lyase_dom"/>
</dbReference>
<dbReference type="CDD" id="cd04080">
    <property type="entry name" value="CBM6_cellulase-like"/>
    <property type="match status" value="1"/>
</dbReference>
<dbReference type="PROSITE" id="PS51175">
    <property type="entry name" value="CBM6"/>
    <property type="match status" value="1"/>
</dbReference>
<dbReference type="PANTHER" id="PTHR45713:SF6">
    <property type="entry name" value="F5_8 TYPE C DOMAIN-CONTAINING PROTEIN"/>
    <property type="match status" value="1"/>
</dbReference>
<dbReference type="EMBL" id="JAJAPX010000002">
    <property type="protein sequence ID" value="MCB4807952.1"/>
    <property type="molecule type" value="Genomic_DNA"/>
</dbReference>
<keyword evidence="6" id="KW-0430">Lectin</keyword>